<reference evidence="6 7" key="1">
    <citation type="journal article" date="2009" name="Nature">
        <title>The Sorghum bicolor genome and the diversification of grasses.</title>
        <authorList>
            <person name="Paterson A.H."/>
            <person name="Bowers J.E."/>
            <person name="Bruggmann R."/>
            <person name="Dubchak I."/>
            <person name="Grimwood J."/>
            <person name="Gundlach H."/>
            <person name="Haberer G."/>
            <person name="Hellsten U."/>
            <person name="Mitros T."/>
            <person name="Poliakov A."/>
            <person name="Schmutz J."/>
            <person name="Spannagl M."/>
            <person name="Tang H."/>
            <person name="Wang X."/>
            <person name="Wicker T."/>
            <person name="Bharti A.K."/>
            <person name="Chapman J."/>
            <person name="Feltus F.A."/>
            <person name="Gowik U."/>
            <person name="Grigoriev I.V."/>
            <person name="Lyons E."/>
            <person name="Maher C.A."/>
            <person name="Martis M."/>
            <person name="Narechania A."/>
            <person name="Otillar R.P."/>
            <person name="Penning B.W."/>
            <person name="Salamov A.A."/>
            <person name="Wang Y."/>
            <person name="Zhang L."/>
            <person name="Carpita N.C."/>
            <person name="Freeling M."/>
            <person name="Gingle A.R."/>
            <person name="Hash C.T."/>
            <person name="Keller B."/>
            <person name="Klein P."/>
            <person name="Kresovich S."/>
            <person name="McCann M.C."/>
            <person name="Ming R."/>
            <person name="Peterson D.G."/>
            <person name="Mehboob-ur-Rahman"/>
            <person name="Ware D."/>
            <person name="Westhoff P."/>
            <person name="Mayer K.F."/>
            <person name="Messing J."/>
            <person name="Rokhsar D.S."/>
        </authorList>
    </citation>
    <scope>NUCLEOTIDE SEQUENCE [LARGE SCALE GENOMIC DNA]</scope>
    <source>
        <strain evidence="7">cv. BTx623</strain>
    </source>
</reference>
<dbReference type="EMBL" id="CM000763">
    <property type="protein sequence ID" value="EES06270.2"/>
    <property type="molecule type" value="Genomic_DNA"/>
</dbReference>
<dbReference type="InterPro" id="IPR002213">
    <property type="entry name" value="UDP_glucos_trans"/>
</dbReference>
<gene>
    <name evidence="6" type="ORF">SORBI_3004G039500</name>
</gene>
<dbReference type="PROSITE" id="PS00375">
    <property type="entry name" value="UDPGT"/>
    <property type="match status" value="1"/>
</dbReference>
<name>C5XUM3_SORBI</name>
<evidence type="ECO:0000256" key="4">
    <source>
        <dbReference type="RuleBase" id="RU003718"/>
    </source>
</evidence>
<accession>C5XUM3</accession>
<proteinExistence type="inferred from homology"/>
<dbReference type="InterPro" id="IPR035595">
    <property type="entry name" value="UDP_glycos_trans_CS"/>
</dbReference>
<dbReference type="PANTHER" id="PTHR48046:SF6">
    <property type="entry name" value="GLYCOSYLTRANSFERASE"/>
    <property type="match status" value="1"/>
</dbReference>
<dbReference type="PANTHER" id="PTHR48046">
    <property type="entry name" value="UDP-GLYCOSYLTRANSFERASE 72E1"/>
    <property type="match status" value="1"/>
</dbReference>
<keyword evidence="3 4" id="KW-0808">Transferase</keyword>
<dbReference type="FunFam" id="3.40.50.2000:FF:000056">
    <property type="entry name" value="Glycosyltransferase"/>
    <property type="match status" value="1"/>
</dbReference>
<dbReference type="Proteomes" id="UP000000768">
    <property type="component" value="Chromosome 4"/>
</dbReference>
<dbReference type="STRING" id="4558.C5XUM3"/>
<dbReference type="SUPFAM" id="SSF53756">
    <property type="entry name" value="UDP-Glycosyltransferase/glycogen phosphorylase"/>
    <property type="match status" value="1"/>
</dbReference>
<evidence type="ECO:0000313" key="7">
    <source>
        <dbReference type="Proteomes" id="UP000000768"/>
    </source>
</evidence>
<evidence type="ECO:0000313" key="6">
    <source>
        <dbReference type="EMBL" id="EES06270.2"/>
    </source>
</evidence>
<dbReference type="eggNOG" id="KOG1192">
    <property type="taxonomic scope" value="Eukaryota"/>
</dbReference>
<sequence>MCNGETKAATSTAAPHVALLSSPGMGHVAPLAELARRLHEAHGFTATVLTYASSDSAAQRAFLASLPPAVGAASLPAVPLDDLPAGSAIETLLSVEAQRSVPALTAMLTDLRSTTGNLVAFVADLFGADALRAARDAGVPGYLFFPSNLLMLSLMLHLPRLDAELAATVGEFRDMPEPVRLPGCVPVPGADILQPLQDRTSDACRWMVHHGERYRDAAGILVNTFDAVEPGAAAVLRRPEPWRPPVYPVGPITRRPATTAADDGDASGCVEWLDAQPERSVLFVSFGSGGALSAAQTRELARGLELSGARFLWVVRSPVDDAGAGDTNPGESYYDGSKSTDDPLSYLPAGFVERTKAAGRVVPSWAPQARVLAHRATMAMLTHCGWNSVLESVVSGVPMVAWPLYAEQRQNAVLLCEETRAALRPVVRGADGMILAEDIAEVVKEMTHGEKGAAARAKVEELREAAASALRPGGVSYETLAEVVSKWKGAAH</sequence>
<keyword evidence="2 4" id="KW-0328">Glycosyltransferase</keyword>
<dbReference type="InParanoid" id="C5XUM3"/>
<protein>
    <recommendedName>
        <fullName evidence="5">Glycosyltransferase</fullName>
        <ecNumber evidence="5">2.4.1.-</ecNumber>
    </recommendedName>
</protein>
<dbReference type="CDD" id="cd03784">
    <property type="entry name" value="GT1_Gtf-like"/>
    <property type="match status" value="1"/>
</dbReference>
<dbReference type="EC" id="2.4.1.-" evidence="5"/>
<keyword evidence="7" id="KW-1185">Reference proteome</keyword>
<dbReference type="FunFam" id="3.40.50.2000:FF:000054">
    <property type="entry name" value="Glycosyltransferase"/>
    <property type="match status" value="1"/>
</dbReference>
<comment type="similarity">
    <text evidence="1 4">Belongs to the UDP-glycosyltransferase family.</text>
</comment>
<reference evidence="7" key="2">
    <citation type="journal article" date="2018" name="Plant J.">
        <title>The Sorghum bicolor reference genome: improved assembly, gene annotations, a transcriptome atlas, and signatures of genome organization.</title>
        <authorList>
            <person name="McCormick R.F."/>
            <person name="Truong S.K."/>
            <person name="Sreedasyam A."/>
            <person name="Jenkins J."/>
            <person name="Shu S."/>
            <person name="Sims D."/>
            <person name="Kennedy M."/>
            <person name="Amirebrahimi M."/>
            <person name="Weers B.D."/>
            <person name="McKinley B."/>
            <person name="Mattison A."/>
            <person name="Morishige D.T."/>
            <person name="Grimwood J."/>
            <person name="Schmutz J."/>
            <person name="Mullet J.E."/>
        </authorList>
    </citation>
    <scope>NUCLEOTIDE SEQUENCE [LARGE SCALE GENOMIC DNA]</scope>
    <source>
        <strain evidence="7">cv. BTx623</strain>
    </source>
</reference>
<evidence type="ECO:0000256" key="3">
    <source>
        <dbReference type="ARBA" id="ARBA00022679"/>
    </source>
</evidence>
<dbReference type="AlphaFoldDB" id="C5XUM3"/>
<dbReference type="Pfam" id="PF00201">
    <property type="entry name" value="UDPGT"/>
    <property type="match status" value="1"/>
</dbReference>
<dbReference type="Gramene" id="EES06270">
    <property type="protein sequence ID" value="EES06270"/>
    <property type="gene ID" value="SORBI_3004G039500"/>
</dbReference>
<evidence type="ECO:0000256" key="1">
    <source>
        <dbReference type="ARBA" id="ARBA00009995"/>
    </source>
</evidence>
<evidence type="ECO:0000256" key="2">
    <source>
        <dbReference type="ARBA" id="ARBA00022676"/>
    </source>
</evidence>
<dbReference type="GO" id="GO:0035251">
    <property type="term" value="F:UDP-glucosyltransferase activity"/>
    <property type="evidence" value="ECO:0000318"/>
    <property type="project" value="GO_Central"/>
</dbReference>
<dbReference type="OrthoDB" id="5835829at2759"/>
<dbReference type="Gene3D" id="3.40.50.2000">
    <property type="entry name" value="Glycogen Phosphorylase B"/>
    <property type="match status" value="2"/>
</dbReference>
<evidence type="ECO:0000256" key="5">
    <source>
        <dbReference type="RuleBase" id="RU362057"/>
    </source>
</evidence>
<organism evidence="6 7">
    <name type="scientific">Sorghum bicolor</name>
    <name type="common">Sorghum</name>
    <name type="synonym">Sorghum vulgare</name>
    <dbReference type="NCBI Taxonomy" id="4558"/>
    <lineage>
        <taxon>Eukaryota</taxon>
        <taxon>Viridiplantae</taxon>
        <taxon>Streptophyta</taxon>
        <taxon>Embryophyta</taxon>
        <taxon>Tracheophyta</taxon>
        <taxon>Spermatophyta</taxon>
        <taxon>Magnoliopsida</taxon>
        <taxon>Liliopsida</taxon>
        <taxon>Poales</taxon>
        <taxon>Poaceae</taxon>
        <taxon>PACMAD clade</taxon>
        <taxon>Panicoideae</taxon>
        <taxon>Andropogonodae</taxon>
        <taxon>Andropogoneae</taxon>
        <taxon>Sorghinae</taxon>
        <taxon>Sorghum</taxon>
    </lineage>
</organism>
<dbReference type="OMA" id="GTKFLWV"/>
<dbReference type="HOGENOM" id="CLU_001724_3_0_1"/>